<feature type="signal peptide" evidence="1">
    <location>
        <begin position="1"/>
        <end position="25"/>
    </location>
</feature>
<dbReference type="EMBL" id="FXAT01000003">
    <property type="protein sequence ID" value="SMG39702.1"/>
    <property type="molecule type" value="Genomic_DNA"/>
</dbReference>
<dbReference type="OrthoDB" id="9113787at2"/>
<dbReference type="RefSeq" id="WP_075643431.1">
    <property type="nucleotide sequence ID" value="NZ_FXAT01000003.1"/>
</dbReference>
<keyword evidence="3" id="KW-1185">Reference proteome</keyword>
<proteinExistence type="predicted"/>
<feature type="chain" id="PRO_5012326942" description="PXPV repeat-containing protein" evidence="1">
    <location>
        <begin position="26"/>
        <end position="99"/>
    </location>
</feature>
<reference evidence="3" key="1">
    <citation type="submission" date="2017-04" db="EMBL/GenBank/DDBJ databases">
        <authorList>
            <person name="Varghese N."/>
            <person name="Submissions S."/>
        </authorList>
    </citation>
    <scope>NUCLEOTIDE SEQUENCE [LARGE SCALE GENOMIC DNA]</scope>
    <source>
        <strain evidence="3">LMG 29540</strain>
    </source>
</reference>
<evidence type="ECO:0000313" key="2">
    <source>
        <dbReference type="EMBL" id="SMG39702.1"/>
    </source>
</evidence>
<keyword evidence="1" id="KW-0732">Signal</keyword>
<sequence>MKRALVLTALGVCLGFASGAASAHADIGVYFGVPGPVYMAPPPVVYQPPPVVYESPPVVYAPAPAYGYGYQGEYWEGRRWHDNGRHRGWYKHHHEDDDD</sequence>
<evidence type="ECO:0000313" key="3">
    <source>
        <dbReference type="Proteomes" id="UP000193228"/>
    </source>
</evidence>
<accession>A0A1X7KEK5</accession>
<name>A0A1X7KEK5_9BURK</name>
<protein>
    <recommendedName>
        <fullName evidence="4">PXPV repeat-containing protein</fullName>
    </recommendedName>
</protein>
<dbReference type="Proteomes" id="UP000193228">
    <property type="component" value="Unassembled WGS sequence"/>
</dbReference>
<dbReference type="AlphaFoldDB" id="A0A1X7KEK5"/>
<dbReference type="STRING" id="1515439.SAMN06265784_103701"/>
<evidence type="ECO:0008006" key="4">
    <source>
        <dbReference type="Google" id="ProtNLM"/>
    </source>
</evidence>
<organism evidence="2 3">
    <name type="scientific">Paraburkholderia susongensis</name>
    <dbReference type="NCBI Taxonomy" id="1515439"/>
    <lineage>
        <taxon>Bacteria</taxon>
        <taxon>Pseudomonadati</taxon>
        <taxon>Pseudomonadota</taxon>
        <taxon>Betaproteobacteria</taxon>
        <taxon>Burkholderiales</taxon>
        <taxon>Burkholderiaceae</taxon>
        <taxon>Paraburkholderia</taxon>
    </lineage>
</organism>
<gene>
    <name evidence="2" type="ORF">SAMN06265784_103701</name>
</gene>
<evidence type="ECO:0000256" key="1">
    <source>
        <dbReference type="SAM" id="SignalP"/>
    </source>
</evidence>